<evidence type="ECO:0000313" key="3">
    <source>
        <dbReference type="Proteomes" id="UP001610063"/>
    </source>
</evidence>
<evidence type="ECO:0000313" key="2">
    <source>
        <dbReference type="EMBL" id="MFH6983551.1"/>
    </source>
</evidence>
<dbReference type="RefSeq" id="WP_395417104.1">
    <property type="nucleotide sequence ID" value="NZ_JBIPKE010000015.1"/>
</dbReference>
<dbReference type="EMBL" id="JBIPKE010000015">
    <property type="protein sequence ID" value="MFH6983551.1"/>
    <property type="molecule type" value="Genomic_DNA"/>
</dbReference>
<keyword evidence="3" id="KW-1185">Reference proteome</keyword>
<proteinExistence type="predicted"/>
<keyword evidence="1" id="KW-0812">Transmembrane</keyword>
<comment type="caution">
    <text evidence="2">The sequence shown here is derived from an EMBL/GenBank/DDBJ whole genome shotgun (WGS) entry which is preliminary data.</text>
</comment>
<organism evidence="2 3">
    <name type="scientific">Marinoscillum luteum</name>
    <dbReference type="NCBI Taxonomy" id="861051"/>
    <lineage>
        <taxon>Bacteria</taxon>
        <taxon>Pseudomonadati</taxon>
        <taxon>Bacteroidota</taxon>
        <taxon>Cytophagia</taxon>
        <taxon>Cytophagales</taxon>
        <taxon>Reichenbachiellaceae</taxon>
        <taxon>Marinoscillum</taxon>
    </lineage>
</organism>
<keyword evidence="1" id="KW-1133">Transmembrane helix</keyword>
<dbReference type="Proteomes" id="UP001610063">
    <property type="component" value="Unassembled WGS sequence"/>
</dbReference>
<evidence type="ECO:0008006" key="4">
    <source>
        <dbReference type="Google" id="ProtNLM"/>
    </source>
</evidence>
<name>A0ABW7N7G3_9BACT</name>
<evidence type="ECO:0000256" key="1">
    <source>
        <dbReference type="SAM" id="Phobius"/>
    </source>
</evidence>
<sequence length="174" mass="20728">MGKIPAILLLCVLSIPFMGTYTWLRVEKYQLKRQIKRQLIAQTDKNDLILLKIAHKDSSLLSWEHSKEFEYKGEMYDVVERYQNEDTTYYRCWWDHEETRLNRQLQVLVNKAFGKDPYHEANRERVETFTSGLICVPIPVFKFITFVSAFQRQALEMTPIYRQQKPPLPPPQQS</sequence>
<accession>A0ABW7N7G3</accession>
<gene>
    <name evidence="2" type="ORF">ACHKAR_08885</name>
</gene>
<reference evidence="2 3" key="1">
    <citation type="journal article" date="2013" name="Int. J. Syst. Evol. Microbiol.">
        <title>Marinoscillum luteum sp. nov., isolated from marine sediment.</title>
        <authorList>
            <person name="Cha I.T."/>
            <person name="Park S.J."/>
            <person name="Kim S.J."/>
            <person name="Kim J.G."/>
            <person name="Jung M.Y."/>
            <person name="Shin K.S."/>
            <person name="Kwon K.K."/>
            <person name="Yang S.H."/>
            <person name="Seo Y.S."/>
            <person name="Rhee S.K."/>
        </authorList>
    </citation>
    <scope>NUCLEOTIDE SEQUENCE [LARGE SCALE GENOMIC DNA]</scope>
    <source>
        <strain evidence="2 3">KCTC 23939</strain>
    </source>
</reference>
<keyword evidence="1" id="KW-0472">Membrane</keyword>
<feature type="transmembrane region" description="Helical" evidence="1">
    <location>
        <begin position="6"/>
        <end position="24"/>
    </location>
</feature>
<protein>
    <recommendedName>
        <fullName evidence="4">DUF4178 domain-containing protein</fullName>
    </recommendedName>
</protein>